<gene>
    <name evidence="2" type="ORF">AUC71_06595</name>
</gene>
<protein>
    <submittedName>
        <fullName evidence="2">Uncharacterized protein</fullName>
    </submittedName>
</protein>
<feature type="transmembrane region" description="Helical" evidence="1">
    <location>
        <begin position="117"/>
        <end position="137"/>
    </location>
</feature>
<keyword evidence="1" id="KW-0812">Transmembrane</keyword>
<evidence type="ECO:0000256" key="1">
    <source>
        <dbReference type="SAM" id="Phobius"/>
    </source>
</evidence>
<accession>A0A1E3WDU3</accession>
<dbReference type="Proteomes" id="UP000095042">
    <property type="component" value="Unassembled WGS sequence"/>
</dbReference>
<evidence type="ECO:0000313" key="2">
    <source>
        <dbReference type="EMBL" id="ODS03988.1"/>
    </source>
</evidence>
<dbReference type="RefSeq" id="WP_069622811.1">
    <property type="nucleotide sequence ID" value="NZ_LPWD01000028.1"/>
</dbReference>
<proteinExistence type="predicted"/>
<dbReference type="OrthoDB" id="9842107at2"/>
<keyword evidence="3" id="KW-1185">Reference proteome</keyword>
<dbReference type="EMBL" id="LPWD01000028">
    <property type="protein sequence ID" value="ODS03988.1"/>
    <property type="molecule type" value="Genomic_DNA"/>
</dbReference>
<dbReference type="InterPro" id="IPR056918">
    <property type="entry name" value="8xMP"/>
</dbReference>
<evidence type="ECO:0000313" key="3">
    <source>
        <dbReference type="Proteomes" id="UP000095042"/>
    </source>
</evidence>
<keyword evidence="1" id="KW-0472">Membrane</keyword>
<feature type="transmembrane region" description="Helical" evidence="1">
    <location>
        <begin position="34"/>
        <end position="52"/>
    </location>
</feature>
<comment type="caution">
    <text evidence="2">The sequence shown here is derived from an EMBL/GenBank/DDBJ whole genome shotgun (WGS) entry which is preliminary data.</text>
</comment>
<dbReference type="Pfam" id="PF24838">
    <property type="entry name" value="8xMP"/>
    <property type="match status" value="1"/>
</dbReference>
<keyword evidence="1" id="KW-1133">Transmembrane helix</keyword>
<feature type="transmembrane region" description="Helical" evidence="1">
    <location>
        <begin position="58"/>
        <end position="77"/>
    </location>
</feature>
<dbReference type="AlphaFoldDB" id="A0A1E3WDU3"/>
<organism evidence="2 3">
    <name type="scientific">Methyloceanibacter marginalis</name>
    <dbReference type="NCBI Taxonomy" id="1774971"/>
    <lineage>
        <taxon>Bacteria</taxon>
        <taxon>Pseudomonadati</taxon>
        <taxon>Pseudomonadota</taxon>
        <taxon>Alphaproteobacteria</taxon>
        <taxon>Hyphomicrobiales</taxon>
        <taxon>Hyphomicrobiaceae</taxon>
        <taxon>Methyloceanibacter</taxon>
    </lineage>
</organism>
<sequence>MREPADLSDKATLFQAYVDLINSERETIWARHNALLVANSLIVGALALSPTALGASRWAGFAVIGAGLLISTAWLLITIHGWLMMRRHAEIAGTFTAEHFQHLPNPFADLTYRRSGLWIHGLALAVIGIFIAIYLGLGLGRALSGLELTP</sequence>
<reference evidence="2 3" key="1">
    <citation type="journal article" date="2016" name="Environ. Microbiol.">
        <title>New Methyloceanibacter diversity from North Sea sediments includes methanotroph containing solely the soluble methane monooxygenase.</title>
        <authorList>
            <person name="Vekeman B."/>
            <person name="Kerckhof F.M."/>
            <person name="Cremers G."/>
            <person name="de Vos P."/>
            <person name="Vandamme P."/>
            <person name="Boon N."/>
            <person name="Op den Camp H.J."/>
            <person name="Heylen K."/>
        </authorList>
    </citation>
    <scope>NUCLEOTIDE SEQUENCE [LARGE SCALE GENOMIC DNA]</scope>
    <source>
        <strain evidence="2 3">R-67177</strain>
    </source>
</reference>
<name>A0A1E3WDU3_9HYPH</name>